<dbReference type="PANTHER" id="PTHR47171:SF6">
    <property type="entry name" value="SPECIFIC TRANSCRIPTION FACTOR, PUTATIVE (AFU_ORTHOLOGUE AFUA_2G06130)-RELATED"/>
    <property type="match status" value="1"/>
</dbReference>
<name>A0A9W9UNJ7_PENBR</name>
<keyword evidence="1" id="KW-0862">Zinc</keyword>
<keyword evidence="4" id="KW-0804">Transcription</keyword>
<dbReference type="CDD" id="cd12148">
    <property type="entry name" value="fungal_TF_MHR"/>
    <property type="match status" value="1"/>
</dbReference>
<dbReference type="GO" id="GO:0003677">
    <property type="term" value="F:DNA binding"/>
    <property type="evidence" value="ECO:0007669"/>
    <property type="project" value="UniProtKB-KW"/>
</dbReference>
<evidence type="ECO:0008006" key="8">
    <source>
        <dbReference type="Google" id="ProtNLM"/>
    </source>
</evidence>
<evidence type="ECO:0000313" key="6">
    <source>
        <dbReference type="EMBL" id="KAJ5350904.1"/>
    </source>
</evidence>
<dbReference type="AlphaFoldDB" id="A0A9W9UNJ7"/>
<protein>
    <recommendedName>
        <fullName evidence="8">Transcription factor domain-containing protein</fullName>
    </recommendedName>
</protein>
<evidence type="ECO:0000313" key="7">
    <source>
        <dbReference type="Proteomes" id="UP001148299"/>
    </source>
</evidence>
<reference evidence="6" key="2">
    <citation type="journal article" date="2023" name="IMA Fungus">
        <title>Comparative genomic study of the Penicillium genus elucidates a diverse pangenome and 15 lateral gene transfer events.</title>
        <authorList>
            <person name="Petersen C."/>
            <person name="Sorensen T."/>
            <person name="Nielsen M.R."/>
            <person name="Sondergaard T.E."/>
            <person name="Sorensen J.L."/>
            <person name="Fitzpatrick D.A."/>
            <person name="Frisvad J.C."/>
            <person name="Nielsen K.L."/>
        </authorList>
    </citation>
    <scope>NUCLEOTIDE SEQUENCE</scope>
    <source>
        <strain evidence="6">IBT 35675</strain>
    </source>
</reference>
<comment type="caution">
    <text evidence="6">The sequence shown here is derived from an EMBL/GenBank/DDBJ whole genome shotgun (WGS) entry which is preliminary data.</text>
</comment>
<keyword evidence="7" id="KW-1185">Reference proteome</keyword>
<accession>A0A9W9UNJ7</accession>
<reference evidence="6" key="1">
    <citation type="submission" date="2022-12" db="EMBL/GenBank/DDBJ databases">
        <authorList>
            <person name="Petersen C."/>
        </authorList>
    </citation>
    <scope>NUCLEOTIDE SEQUENCE</scope>
    <source>
        <strain evidence="6">IBT 35675</strain>
    </source>
</reference>
<evidence type="ECO:0000256" key="1">
    <source>
        <dbReference type="ARBA" id="ARBA00022833"/>
    </source>
</evidence>
<dbReference type="EMBL" id="JAPZBR010000006">
    <property type="protein sequence ID" value="KAJ5350904.1"/>
    <property type="molecule type" value="Genomic_DNA"/>
</dbReference>
<evidence type="ECO:0000256" key="3">
    <source>
        <dbReference type="ARBA" id="ARBA00023125"/>
    </source>
</evidence>
<organism evidence="6 7">
    <name type="scientific">Penicillium brevicompactum</name>
    <dbReference type="NCBI Taxonomy" id="5074"/>
    <lineage>
        <taxon>Eukaryota</taxon>
        <taxon>Fungi</taxon>
        <taxon>Dikarya</taxon>
        <taxon>Ascomycota</taxon>
        <taxon>Pezizomycotina</taxon>
        <taxon>Eurotiomycetes</taxon>
        <taxon>Eurotiomycetidae</taxon>
        <taxon>Eurotiales</taxon>
        <taxon>Aspergillaceae</taxon>
        <taxon>Penicillium</taxon>
    </lineage>
</organism>
<keyword evidence="3" id="KW-0238">DNA-binding</keyword>
<evidence type="ECO:0000256" key="4">
    <source>
        <dbReference type="ARBA" id="ARBA00023163"/>
    </source>
</evidence>
<evidence type="ECO:0000256" key="5">
    <source>
        <dbReference type="SAM" id="MobiDB-lite"/>
    </source>
</evidence>
<keyword evidence="2" id="KW-0805">Transcription regulation</keyword>
<dbReference type="InterPro" id="IPR052073">
    <property type="entry name" value="Amide_Lactam_Regulators"/>
</dbReference>
<sequence length="662" mass="73243">MVDHGRNGPDMLVTPAGNTKNVACMIATSDSTVVAEPIAGSLRERSAKKRRSNRSRTESASPIDSTDGGVDLAQQDTVLTPPHASPSEDHESSSTRLQTDQEPKFISHLNPEGFFLASTSLGASDAAKHGDTLGLWISQEARNSLDNDYPRPEPVGNLRSVYPNRSSTEVLPIPTCFKALRAIYLRDIYPIFPILPLEILPDQLPPTCSPAEAVLVQALCIALATNESASPHLCLQHVKGVLDPRAFVSHLSRAISETIDRFKIRDHLLLARVFSILSLFSSFSTDDHTAAEYGARAISNIHTMQIQLDTSNIRKDNAIVTQSFLCVWALDRLNSVFHYRPSLMHTRDIGRDITASIAEQKGCFRALLMICDRLDNIVNLYRPAHQLSKHDGALDIPSFDELIVEANAVQSPTHLLATIETLYHSIAMLSHRFHSLDDPDRSSISYLRSSLSASRLIGLFENKLPHALSNFLFVPYSLSLALRVYYRELRLSKTPLYRAKARSDVLLICSLLEEFGKNFTFAQSLSRLATKIIREMDKVATSVLQARQKLPDQPTESVTLADDQEDTRGNLTTHILNGNLITHDYTAISHVPGNELGAPGMPEYDDARYNAETFAGVYNLPDLPDIFEHFDPEFNLEAIDLALGQNLGLESFENTGVNAAIL</sequence>
<evidence type="ECO:0000256" key="2">
    <source>
        <dbReference type="ARBA" id="ARBA00023015"/>
    </source>
</evidence>
<gene>
    <name evidence="6" type="ORF">N7541_008631</name>
</gene>
<dbReference type="Proteomes" id="UP001148299">
    <property type="component" value="Unassembled WGS sequence"/>
</dbReference>
<feature type="compositionally biased region" description="Basic and acidic residues" evidence="5">
    <location>
        <begin position="86"/>
        <end position="99"/>
    </location>
</feature>
<dbReference type="PANTHER" id="PTHR47171">
    <property type="entry name" value="FARA-RELATED"/>
    <property type="match status" value="1"/>
</dbReference>
<feature type="region of interest" description="Disordered" evidence="5">
    <location>
        <begin position="37"/>
        <end position="99"/>
    </location>
</feature>
<proteinExistence type="predicted"/>